<keyword evidence="1" id="KW-0812">Transmembrane</keyword>
<name>A0A7K1LS69_9FLAO</name>
<evidence type="ECO:0000313" key="2">
    <source>
        <dbReference type="EMBL" id="MUP43451.1"/>
    </source>
</evidence>
<keyword evidence="1" id="KW-1133">Transmembrane helix</keyword>
<dbReference type="EMBL" id="VJVW01000005">
    <property type="protein sequence ID" value="MUP43451.1"/>
    <property type="molecule type" value="Genomic_DNA"/>
</dbReference>
<sequence>MIKFFRKIRIQLLSENKFTKYLLYAIGEIILVVVGILIALQIDTWNDQRKTKIAEEKFFKNILLDLEKDSEKLKYYNHFHAKRIEYLDTLLVYVRNPKRSMGIEKFGKYAEPLYYSVNPTIYSRTFESAKTMGAFNNFKGKELLKDLSQYYADFVLIENSFSSITRFVESQFEPLMNTLPEGYMTENTGDLVINEENVQEFYDKVASIKDNRAINYDYERILRTPSFENYIIGDMGRTYNALGKIKVRQELLNRLKNRIEQK</sequence>
<keyword evidence="3" id="KW-1185">Reference proteome</keyword>
<evidence type="ECO:0000313" key="3">
    <source>
        <dbReference type="Proteomes" id="UP000460416"/>
    </source>
</evidence>
<keyword evidence="1" id="KW-0472">Membrane</keyword>
<organism evidence="2 3">
    <name type="scientific">Christiangramia aestuarii</name>
    <dbReference type="NCBI Taxonomy" id="1028746"/>
    <lineage>
        <taxon>Bacteria</taxon>
        <taxon>Pseudomonadati</taxon>
        <taxon>Bacteroidota</taxon>
        <taxon>Flavobacteriia</taxon>
        <taxon>Flavobacteriales</taxon>
        <taxon>Flavobacteriaceae</taxon>
        <taxon>Christiangramia</taxon>
    </lineage>
</organism>
<evidence type="ECO:0000256" key="1">
    <source>
        <dbReference type="SAM" id="Phobius"/>
    </source>
</evidence>
<feature type="transmembrane region" description="Helical" evidence="1">
    <location>
        <begin position="21"/>
        <end position="42"/>
    </location>
</feature>
<dbReference type="Pfam" id="PF19578">
    <property type="entry name" value="DUF6090"/>
    <property type="match status" value="1"/>
</dbReference>
<dbReference type="InterPro" id="IPR045749">
    <property type="entry name" value="DUF6090"/>
</dbReference>
<dbReference type="AlphaFoldDB" id="A0A7K1LS69"/>
<proteinExistence type="predicted"/>
<dbReference type="OrthoDB" id="821805at2"/>
<dbReference type="Proteomes" id="UP000460416">
    <property type="component" value="Unassembled WGS sequence"/>
</dbReference>
<gene>
    <name evidence="2" type="ORF">FLP08_12770</name>
</gene>
<comment type="caution">
    <text evidence="2">The sequence shown here is derived from an EMBL/GenBank/DDBJ whole genome shotgun (WGS) entry which is preliminary data.</text>
</comment>
<dbReference type="RefSeq" id="WP_156277208.1">
    <property type="nucleotide sequence ID" value="NZ_BAABGI010000004.1"/>
</dbReference>
<accession>A0A7K1LS69</accession>
<reference evidence="2 3" key="1">
    <citation type="submission" date="2019-07" db="EMBL/GenBank/DDBJ databases">
        <title>Gramella aestuarii sp. nov., isolated from a tidal flat, and emended description of Gramella echinicola.</title>
        <authorList>
            <person name="Liu L."/>
        </authorList>
    </citation>
    <scope>NUCLEOTIDE SEQUENCE [LARGE SCALE GENOMIC DNA]</scope>
    <source>
        <strain evidence="2 3">BS12</strain>
    </source>
</reference>
<protein>
    <submittedName>
        <fullName evidence="2">Uncharacterized protein</fullName>
    </submittedName>
</protein>